<evidence type="ECO:0000256" key="9">
    <source>
        <dbReference type="ARBA" id="ARBA00023236"/>
    </source>
</evidence>
<dbReference type="EMBL" id="JBHTHR010000422">
    <property type="protein sequence ID" value="MFD0802278.1"/>
    <property type="molecule type" value="Genomic_DNA"/>
</dbReference>
<dbReference type="InterPro" id="IPR020587">
    <property type="entry name" value="RecA_monomer-monomer_interface"/>
</dbReference>
<evidence type="ECO:0000256" key="2">
    <source>
        <dbReference type="ARBA" id="ARBA00009391"/>
    </source>
</evidence>
<evidence type="ECO:0000256" key="7">
    <source>
        <dbReference type="ARBA" id="ARBA00023125"/>
    </source>
</evidence>
<reference evidence="14" key="1">
    <citation type="journal article" date="2019" name="Int. J. Syst. Evol. Microbiol.">
        <title>The Global Catalogue of Microorganisms (GCM) 10K type strain sequencing project: providing services to taxonomists for standard genome sequencing and annotation.</title>
        <authorList>
            <consortium name="The Broad Institute Genomics Platform"/>
            <consortium name="The Broad Institute Genome Sequencing Center for Infectious Disease"/>
            <person name="Wu L."/>
            <person name="Ma J."/>
        </authorList>
    </citation>
    <scope>NUCLEOTIDE SEQUENCE [LARGE SCALE GENOMIC DNA]</scope>
    <source>
        <strain evidence="14">CCUG 63369</strain>
    </source>
</reference>
<dbReference type="Pfam" id="PF03161">
    <property type="entry name" value="LAGLIDADG_2"/>
    <property type="match status" value="1"/>
</dbReference>
<keyword evidence="8" id="KW-0233">DNA recombination</keyword>
<dbReference type="PROSITE" id="PS00321">
    <property type="entry name" value="RECA_1"/>
    <property type="match status" value="1"/>
</dbReference>
<feature type="compositionally biased region" description="Low complexity" evidence="11">
    <location>
        <begin position="443"/>
        <end position="456"/>
    </location>
</feature>
<evidence type="ECO:0000256" key="8">
    <source>
        <dbReference type="ARBA" id="ARBA00023172"/>
    </source>
</evidence>
<dbReference type="InterPro" id="IPR049261">
    <property type="entry name" value="RecA-like_C"/>
</dbReference>
<dbReference type="Pfam" id="PF00154">
    <property type="entry name" value="RecA_N"/>
    <property type="match status" value="1"/>
</dbReference>
<dbReference type="PROSITE" id="PS50163">
    <property type="entry name" value="RECA_3"/>
    <property type="match status" value="1"/>
</dbReference>
<dbReference type="InterPro" id="IPR023400">
    <property type="entry name" value="RecA_C_sf"/>
</dbReference>
<dbReference type="Gene3D" id="3.30.250.10">
    <property type="entry name" value="RecA protein, C-terminal domain"/>
    <property type="match status" value="1"/>
</dbReference>
<feature type="compositionally biased region" description="Basic and acidic residues" evidence="11">
    <location>
        <begin position="457"/>
        <end position="474"/>
    </location>
</feature>
<dbReference type="InterPro" id="IPR049428">
    <property type="entry name" value="RecA-like_N"/>
</dbReference>
<feature type="region of interest" description="Disordered" evidence="11">
    <location>
        <begin position="413"/>
        <end position="500"/>
    </location>
</feature>
<dbReference type="InterPro" id="IPR013765">
    <property type="entry name" value="DNA_recomb/repair_RecA"/>
</dbReference>
<dbReference type="Gene3D" id="3.10.28.10">
    <property type="entry name" value="Homing endonucleases"/>
    <property type="match status" value="2"/>
</dbReference>
<evidence type="ECO:0000256" key="4">
    <source>
        <dbReference type="ARBA" id="ARBA00022490"/>
    </source>
</evidence>
<keyword evidence="9" id="KW-0742">SOS response</keyword>
<evidence type="ECO:0000256" key="5">
    <source>
        <dbReference type="ARBA" id="ARBA00022741"/>
    </source>
</evidence>
<feature type="compositionally biased region" description="Low complexity" evidence="11">
    <location>
        <begin position="475"/>
        <end position="491"/>
    </location>
</feature>
<evidence type="ECO:0000313" key="13">
    <source>
        <dbReference type="EMBL" id="MFD0802278.1"/>
    </source>
</evidence>
<dbReference type="InterPro" id="IPR030934">
    <property type="entry name" value="Intein_C"/>
</dbReference>
<evidence type="ECO:0000256" key="11">
    <source>
        <dbReference type="SAM" id="MobiDB-lite"/>
    </source>
</evidence>
<keyword evidence="4" id="KW-0963">Cytoplasm</keyword>
<comment type="similarity">
    <text evidence="2">Belongs to the RecA family.</text>
</comment>
<dbReference type="PRINTS" id="PR00142">
    <property type="entry name" value="RECA"/>
</dbReference>
<dbReference type="InterPro" id="IPR004860">
    <property type="entry name" value="LAGLIDADG_dom"/>
</dbReference>
<dbReference type="SUPFAM" id="SSF51294">
    <property type="entry name" value="Hedgehog/intein (Hint) domain"/>
    <property type="match status" value="1"/>
</dbReference>
<evidence type="ECO:0000256" key="10">
    <source>
        <dbReference type="ARBA" id="ARBA00033319"/>
    </source>
</evidence>
<dbReference type="InterPro" id="IPR027417">
    <property type="entry name" value="P-loop_NTPase"/>
</dbReference>
<dbReference type="PANTHER" id="PTHR45900">
    <property type="entry name" value="RECA"/>
    <property type="match status" value="1"/>
</dbReference>
<dbReference type="Gene3D" id="3.40.50.300">
    <property type="entry name" value="P-loop containing nucleotide triphosphate hydrolases"/>
    <property type="match status" value="1"/>
</dbReference>
<organism evidence="13 14">
    <name type="scientific">Streptomonospora algeriensis</name>
    <dbReference type="NCBI Taxonomy" id="995084"/>
    <lineage>
        <taxon>Bacteria</taxon>
        <taxon>Bacillati</taxon>
        <taxon>Actinomycetota</taxon>
        <taxon>Actinomycetes</taxon>
        <taxon>Streptosporangiales</taxon>
        <taxon>Nocardiopsidaceae</taxon>
        <taxon>Streptomonospora</taxon>
    </lineage>
</organism>
<keyword evidence="7" id="KW-0238">DNA-binding</keyword>
<evidence type="ECO:0000256" key="6">
    <source>
        <dbReference type="ARBA" id="ARBA00022840"/>
    </source>
</evidence>
<gene>
    <name evidence="13" type="ORF">ACFQZU_13270</name>
</gene>
<evidence type="ECO:0000259" key="12">
    <source>
        <dbReference type="PROSITE" id="PS50163"/>
    </source>
</evidence>
<dbReference type="PROSITE" id="PS50818">
    <property type="entry name" value="INTEIN_C_TER"/>
    <property type="match status" value="1"/>
</dbReference>
<keyword evidence="6" id="KW-0067">ATP-binding</keyword>
<protein>
    <recommendedName>
        <fullName evidence="3">Protein RecA</fullName>
    </recommendedName>
    <alternativeName>
        <fullName evidence="10">Recombinase A</fullName>
    </alternativeName>
</protein>
<keyword evidence="9" id="KW-0227">DNA damage</keyword>
<keyword evidence="5" id="KW-0547">Nucleotide-binding</keyword>
<dbReference type="PANTHER" id="PTHR45900:SF1">
    <property type="entry name" value="MITOCHONDRIAL DNA REPAIR PROTEIN RECA HOMOLOG-RELATED"/>
    <property type="match status" value="1"/>
</dbReference>
<name>A0ABW3BG06_9ACTN</name>
<dbReference type="NCBIfam" id="TIGR01443">
    <property type="entry name" value="intein_Cterm"/>
    <property type="match status" value="1"/>
</dbReference>
<dbReference type="InterPro" id="IPR027434">
    <property type="entry name" value="Homing_endonucl"/>
</dbReference>
<dbReference type="SUPFAM" id="SSF54752">
    <property type="entry name" value="RecA protein, C-terminal domain"/>
    <property type="match status" value="1"/>
</dbReference>
<dbReference type="InterPro" id="IPR003586">
    <property type="entry name" value="Hint_dom_C"/>
</dbReference>
<evidence type="ECO:0000256" key="1">
    <source>
        <dbReference type="ARBA" id="ARBA00004496"/>
    </source>
</evidence>
<dbReference type="SMART" id="SM00305">
    <property type="entry name" value="HintC"/>
    <property type="match status" value="1"/>
</dbReference>
<sequence length="500" mass="53725">MELTPNHLVRTPGGWREAGEILPGDRVMLAQHYYLNDTQKQVVLGSLLGGGCLSAPVRKDSESSRFRLEHGVEQADYLNWKVAMLENIPHSLTSNAEGAVLADFTPLAELGELRQTVYAGDGNKHITWDYLKSLTPLALAVWYMDNGSFALRPEGRQARTEEGSGRIEIRLEAMSPGSQQRIADYLRDSLGLDVEVRPGGERKAGVLTFTAEASKKFQELIAPYVHPSMGDRLLPALRGEFDVEPVRSEPVLRPSPAIVRSITPKTPTQGTGRYDIEVEDSHNYFADGVMVHNSPETTTGGKALKFYSSVRLDVRRIETLKDGTDAVGNRTRVKVVKNKVAPPFKQAEFDILYGVGISREGGLIDLGVEQGVVRKSGAWYTYEGTQLGQGKENARNFLRENVDMANEIEKKIKEKLGVPGGDDSAESAAASDSKAADSKAGDAKASGTKAGGAKKSSAKESSAKAAGAKDDSAAKDGPAASADASAKRASSTEPTPPADA</sequence>
<feature type="domain" description="RecA family profile 2" evidence="12">
    <location>
        <begin position="288"/>
        <end position="362"/>
    </location>
</feature>
<dbReference type="SUPFAM" id="SSF52540">
    <property type="entry name" value="P-loop containing nucleoside triphosphate hydrolases"/>
    <property type="match status" value="1"/>
</dbReference>
<dbReference type="Pfam" id="PF21096">
    <property type="entry name" value="RecA_C"/>
    <property type="match status" value="1"/>
</dbReference>
<comment type="subcellular location">
    <subcellularLocation>
        <location evidence="1">Cytoplasm</location>
    </subcellularLocation>
</comment>
<evidence type="ECO:0000256" key="3">
    <source>
        <dbReference type="ARBA" id="ARBA00015553"/>
    </source>
</evidence>
<dbReference type="InterPro" id="IPR020584">
    <property type="entry name" value="DNA_recomb/repair_RecA_CS"/>
</dbReference>
<comment type="caution">
    <text evidence="13">The sequence shown here is derived from an EMBL/GenBank/DDBJ whole genome shotgun (WGS) entry which is preliminary data.</text>
</comment>
<proteinExistence type="inferred from homology"/>
<evidence type="ECO:0000313" key="14">
    <source>
        <dbReference type="Proteomes" id="UP001596956"/>
    </source>
</evidence>
<keyword evidence="14" id="KW-1185">Reference proteome</keyword>
<dbReference type="InterPro" id="IPR036844">
    <property type="entry name" value="Hint_dom_sf"/>
</dbReference>
<dbReference type="Proteomes" id="UP001596956">
    <property type="component" value="Unassembled WGS sequence"/>
</dbReference>
<accession>A0ABW3BG06</accession>
<dbReference type="SUPFAM" id="SSF55608">
    <property type="entry name" value="Homing endonucleases"/>
    <property type="match status" value="1"/>
</dbReference>
<dbReference type="CDD" id="cd00081">
    <property type="entry name" value="Hint"/>
    <property type="match status" value="1"/>
</dbReference>